<dbReference type="GO" id="GO:0005802">
    <property type="term" value="C:trans-Golgi network"/>
    <property type="evidence" value="ECO:0007669"/>
    <property type="project" value="TreeGrafter"/>
</dbReference>
<feature type="transmembrane region" description="Helical" evidence="6">
    <location>
        <begin position="228"/>
        <end position="246"/>
    </location>
</feature>
<organism evidence="8">
    <name type="scientific">Rhizopus microsporus var. microsporus</name>
    <dbReference type="NCBI Taxonomy" id="86635"/>
    <lineage>
        <taxon>Eukaryota</taxon>
        <taxon>Fungi</taxon>
        <taxon>Fungi incertae sedis</taxon>
        <taxon>Mucoromycota</taxon>
        <taxon>Mucoromycotina</taxon>
        <taxon>Mucoromycetes</taxon>
        <taxon>Mucorales</taxon>
        <taxon>Mucorineae</taxon>
        <taxon>Rhizopodaceae</taxon>
        <taxon>Rhizopus</taxon>
    </lineage>
</organism>
<comment type="caution">
    <text evidence="6">Lacks conserved residue(s) required for the propagation of feature annotation.</text>
</comment>
<dbReference type="PANTHER" id="PTHR21236:SF1">
    <property type="entry name" value="PROTEIN YIPF6"/>
    <property type="match status" value="1"/>
</dbReference>
<reference evidence="8" key="1">
    <citation type="journal article" date="2016" name="Proc. Natl. Acad. Sci. U.S.A.">
        <title>Lipid metabolic changes in an early divergent fungus govern the establishment of a mutualistic symbiosis with endobacteria.</title>
        <authorList>
            <person name="Lastovetsky O.A."/>
            <person name="Gaspar M.L."/>
            <person name="Mondo S.J."/>
            <person name="LaButti K.M."/>
            <person name="Sandor L."/>
            <person name="Grigoriev I.V."/>
            <person name="Henry S.A."/>
            <person name="Pawlowska T.E."/>
        </authorList>
    </citation>
    <scope>NUCLEOTIDE SEQUENCE [LARGE SCALE GENOMIC DNA]</scope>
    <source>
        <strain evidence="8">ATCC 52814</strain>
    </source>
</reference>
<name>A0A1X0QQP3_RHIZD</name>
<dbReference type="EMBL" id="KV922073">
    <property type="protein sequence ID" value="ORE02092.1"/>
    <property type="molecule type" value="Genomic_DNA"/>
</dbReference>
<feature type="transmembrane region" description="Helical" evidence="6">
    <location>
        <begin position="111"/>
        <end position="131"/>
    </location>
</feature>
<dbReference type="InterPro" id="IPR045231">
    <property type="entry name" value="Yip1/4-like"/>
</dbReference>
<sequence length="248" mass="27453">MLGQNEEQYDNPFARQNETFDFYQDRTIEPDTDPVRQQTEPLINPFANVSGKIGSTESTSYSEPAYDATYTGEDTLDEPVSVTILRDVKQVGRKLQQVLNPRGDRGVLKDWDLWGPLILCLTLAITLSTSVPSNQSVPIFTGVFVIVWIGAAVVTINAKLLGGAVSFFQSVCVIGYCLFPLVLVAIISIFITTVWFRVPSSLMAFAWSTYAALGFLSESKAHLANRHALAVYPLFLFYLLIAWLVAVS</sequence>
<dbReference type="Proteomes" id="UP000242414">
    <property type="component" value="Unassembled WGS sequence"/>
</dbReference>
<proteinExistence type="inferred from homology"/>
<evidence type="ECO:0000259" key="7">
    <source>
        <dbReference type="Pfam" id="PF04893"/>
    </source>
</evidence>
<evidence type="ECO:0000256" key="1">
    <source>
        <dbReference type="ARBA" id="ARBA00004141"/>
    </source>
</evidence>
<dbReference type="PANTHER" id="PTHR21236">
    <property type="entry name" value="GOLGI MEMBRANE PROTEIN YIP1"/>
    <property type="match status" value="1"/>
</dbReference>
<gene>
    <name evidence="8" type="ORF">BCV72DRAFT_59377</name>
</gene>
<feature type="transmembrane region" description="Helical" evidence="6">
    <location>
        <begin position="137"/>
        <end position="158"/>
    </location>
</feature>
<evidence type="ECO:0000256" key="4">
    <source>
        <dbReference type="ARBA" id="ARBA00022989"/>
    </source>
</evidence>
<protein>
    <recommendedName>
        <fullName evidence="6">Protein YIP</fullName>
    </recommendedName>
</protein>
<evidence type="ECO:0000256" key="3">
    <source>
        <dbReference type="ARBA" id="ARBA00022692"/>
    </source>
</evidence>
<evidence type="ECO:0000256" key="6">
    <source>
        <dbReference type="RuleBase" id="RU361264"/>
    </source>
</evidence>
<keyword evidence="3 6" id="KW-0812">Transmembrane</keyword>
<keyword evidence="4 6" id="KW-1133">Transmembrane helix</keyword>
<dbReference type="GO" id="GO:0006888">
    <property type="term" value="P:endoplasmic reticulum to Golgi vesicle-mediated transport"/>
    <property type="evidence" value="ECO:0007669"/>
    <property type="project" value="InterPro"/>
</dbReference>
<feature type="domain" description="Yip1" evidence="7">
    <location>
        <begin position="107"/>
        <end position="244"/>
    </location>
</feature>
<evidence type="ECO:0000313" key="8">
    <source>
        <dbReference type="EMBL" id="ORE02092.1"/>
    </source>
</evidence>
<accession>A0A1X0QQP3</accession>
<feature type="transmembrane region" description="Helical" evidence="6">
    <location>
        <begin position="170"/>
        <end position="192"/>
    </location>
</feature>
<evidence type="ECO:0000256" key="5">
    <source>
        <dbReference type="ARBA" id="ARBA00023136"/>
    </source>
</evidence>
<dbReference type="AlphaFoldDB" id="A0A1X0QQP3"/>
<dbReference type="Pfam" id="PF04893">
    <property type="entry name" value="Yip1"/>
    <property type="match status" value="1"/>
</dbReference>
<evidence type="ECO:0000256" key="2">
    <source>
        <dbReference type="ARBA" id="ARBA00010596"/>
    </source>
</evidence>
<dbReference type="GO" id="GO:0000139">
    <property type="term" value="C:Golgi membrane"/>
    <property type="evidence" value="ECO:0007669"/>
    <property type="project" value="UniProtKB-SubCell"/>
</dbReference>
<comment type="subcellular location">
    <subcellularLocation>
        <location evidence="6">Golgi apparatus membrane</location>
        <topology evidence="6">Multi-pass membrane protein</topology>
    </subcellularLocation>
    <subcellularLocation>
        <location evidence="1">Membrane</location>
        <topology evidence="1">Multi-pass membrane protein</topology>
    </subcellularLocation>
</comment>
<dbReference type="InterPro" id="IPR006977">
    <property type="entry name" value="Yip1_dom"/>
</dbReference>
<dbReference type="OrthoDB" id="411251at2759"/>
<dbReference type="VEuPathDB" id="FungiDB:BCV72DRAFT_59377"/>
<keyword evidence="5 6" id="KW-0472">Membrane</keyword>
<comment type="similarity">
    <text evidence="2 6">Belongs to the YIP1 family.</text>
</comment>